<keyword evidence="3" id="KW-1185">Reference proteome</keyword>
<keyword evidence="1" id="KW-1133">Transmembrane helix</keyword>
<accession>A0ABT8GGW6</accession>
<proteinExistence type="predicted"/>
<dbReference type="RefSeq" id="WP_301142127.1">
    <property type="nucleotide sequence ID" value="NZ_JAUHQA010000001.1"/>
</dbReference>
<feature type="transmembrane region" description="Helical" evidence="1">
    <location>
        <begin position="6"/>
        <end position="25"/>
    </location>
</feature>
<dbReference type="Proteomes" id="UP001172708">
    <property type="component" value="Unassembled WGS sequence"/>
</dbReference>
<dbReference type="EMBL" id="JAUHQA010000001">
    <property type="protein sequence ID" value="MDN4480675.1"/>
    <property type="molecule type" value="Genomic_DNA"/>
</dbReference>
<evidence type="ECO:0000313" key="2">
    <source>
        <dbReference type="EMBL" id="MDN4480675.1"/>
    </source>
</evidence>
<reference evidence="2" key="1">
    <citation type="submission" date="2023-06" db="EMBL/GenBank/DDBJ databases">
        <title>Egi l300058.</title>
        <authorList>
            <person name="Gao L."/>
            <person name="Fang B.-Z."/>
            <person name="Li W.-J."/>
        </authorList>
    </citation>
    <scope>NUCLEOTIDE SEQUENCE</scope>
    <source>
        <strain evidence="2">EGI L300058</strain>
    </source>
</reference>
<gene>
    <name evidence="2" type="ORF">QQX02_07035</name>
</gene>
<organism evidence="2 3">
    <name type="scientific">Demequina muriae</name>
    <dbReference type="NCBI Taxonomy" id="3051664"/>
    <lineage>
        <taxon>Bacteria</taxon>
        <taxon>Bacillati</taxon>
        <taxon>Actinomycetota</taxon>
        <taxon>Actinomycetes</taxon>
        <taxon>Micrococcales</taxon>
        <taxon>Demequinaceae</taxon>
        <taxon>Demequina</taxon>
    </lineage>
</organism>
<dbReference type="InterPro" id="IPR019662">
    <property type="entry name" value="DUF2516"/>
</dbReference>
<keyword evidence="1" id="KW-0812">Transmembrane</keyword>
<sequence>MFDSLQAMIVLAISVAALVAAIWALIDAIKYPDSAYVNAGKKSKVLWLVILGAAALVAFISLPWPLGGGGGIIGFLGIAAVIAVVYYFVDVRPKVSGFSSGSGGSRGSAGGW</sequence>
<dbReference type="Pfam" id="PF10724">
    <property type="entry name" value="DUF2516"/>
    <property type="match status" value="1"/>
</dbReference>
<comment type="caution">
    <text evidence="2">The sequence shown here is derived from an EMBL/GenBank/DDBJ whole genome shotgun (WGS) entry which is preliminary data.</text>
</comment>
<evidence type="ECO:0000256" key="1">
    <source>
        <dbReference type="SAM" id="Phobius"/>
    </source>
</evidence>
<feature type="transmembrane region" description="Helical" evidence="1">
    <location>
        <begin position="70"/>
        <end position="89"/>
    </location>
</feature>
<keyword evidence="1" id="KW-0472">Membrane</keyword>
<feature type="transmembrane region" description="Helical" evidence="1">
    <location>
        <begin position="45"/>
        <end position="64"/>
    </location>
</feature>
<evidence type="ECO:0000313" key="3">
    <source>
        <dbReference type="Proteomes" id="UP001172708"/>
    </source>
</evidence>
<protein>
    <submittedName>
        <fullName evidence="2">DUF2516 family protein</fullName>
    </submittedName>
</protein>
<name>A0ABT8GGW6_9MICO</name>